<proteinExistence type="predicted"/>
<evidence type="ECO:0000313" key="4">
    <source>
        <dbReference type="Proteomes" id="UP000443423"/>
    </source>
</evidence>
<dbReference type="Proteomes" id="UP000443423">
    <property type="component" value="Unassembled WGS sequence"/>
</dbReference>
<comment type="caution">
    <text evidence="3">The sequence shown here is derived from an EMBL/GenBank/DDBJ whole genome shotgun (WGS) entry which is preliminary data.</text>
</comment>
<name>A0A6A8G4X2_9EURY</name>
<dbReference type="Gene3D" id="1.10.10.10">
    <property type="entry name" value="Winged helix-like DNA-binding domain superfamily/Winged helix DNA-binding domain"/>
    <property type="match status" value="1"/>
</dbReference>
<evidence type="ECO:0000259" key="2">
    <source>
        <dbReference type="Pfam" id="PF17726"/>
    </source>
</evidence>
<dbReference type="AlphaFoldDB" id="A0A6A8G4X2"/>
<dbReference type="Pfam" id="PF17726">
    <property type="entry name" value="DpnI_C"/>
    <property type="match status" value="1"/>
</dbReference>
<evidence type="ECO:0000259" key="1">
    <source>
        <dbReference type="Pfam" id="PF13391"/>
    </source>
</evidence>
<dbReference type="InterPro" id="IPR036388">
    <property type="entry name" value="WH-like_DNA-bd_sf"/>
</dbReference>
<evidence type="ECO:0008006" key="5">
    <source>
        <dbReference type="Google" id="ProtNLM"/>
    </source>
</evidence>
<sequence>MSWLDAVRQELNQYREQHDERIVTLHEFYDFSEQRLESRFPNNNNVQAKIRQQLQQLRDKDEVEFLDKPGTYRITIGDKVHQEKKGLERTLDSEPELTEDLGGFTESRRRARDQAFAELVKGAYSQTCAFCGSSRETPVGNPEVEAAHIYPKREDGADDVRNGIALCKLHHWAFDTGWLALSEECEILVKEAPNRDGYYEFKQLEGDSMRLPNEERMAPHRMFLEAHRELNGF</sequence>
<evidence type="ECO:0000313" key="3">
    <source>
        <dbReference type="EMBL" id="MRW95628.1"/>
    </source>
</evidence>
<reference evidence="3 4" key="1">
    <citation type="submission" date="2019-11" db="EMBL/GenBank/DDBJ databases">
        <title>Whole genome sequence of Haloferax sp. MBLA0078.</title>
        <authorList>
            <person name="Seo M.-J."/>
            <person name="Cho E.-S."/>
        </authorList>
    </citation>
    <scope>NUCLEOTIDE SEQUENCE [LARGE SCALE GENOMIC DNA]</scope>
    <source>
        <strain evidence="3 4">MBLA0078</strain>
    </source>
</reference>
<dbReference type="CDD" id="cd00085">
    <property type="entry name" value="HNHc"/>
    <property type="match status" value="1"/>
</dbReference>
<dbReference type="OrthoDB" id="11472at2157"/>
<dbReference type="InterPro" id="IPR003615">
    <property type="entry name" value="HNH_nuc"/>
</dbReference>
<dbReference type="Gene3D" id="1.10.30.50">
    <property type="match status" value="1"/>
</dbReference>
<dbReference type="EMBL" id="WKJQ01000001">
    <property type="protein sequence ID" value="MRW95628.1"/>
    <property type="molecule type" value="Genomic_DNA"/>
</dbReference>
<organism evidence="3 4">
    <name type="scientific">Haloferax marinum</name>
    <dbReference type="NCBI Taxonomy" id="2666143"/>
    <lineage>
        <taxon>Archaea</taxon>
        <taxon>Methanobacteriati</taxon>
        <taxon>Methanobacteriota</taxon>
        <taxon>Stenosarchaea group</taxon>
        <taxon>Halobacteria</taxon>
        <taxon>Halobacteriales</taxon>
        <taxon>Haloferacaceae</taxon>
        <taxon>Haloferax</taxon>
    </lineage>
</organism>
<accession>A0A6A8G4X2</accession>
<dbReference type="RefSeq" id="WP_151109293.1">
    <property type="nucleotide sequence ID" value="NZ_WKJQ01000001.1"/>
</dbReference>
<dbReference type="InterPro" id="IPR041368">
    <property type="entry name" value="DRP_C"/>
</dbReference>
<feature type="domain" description="Dam-replacing protein HTH" evidence="2">
    <location>
        <begin position="19"/>
        <end position="73"/>
    </location>
</feature>
<feature type="domain" description="HNH nuclease" evidence="1">
    <location>
        <begin position="128"/>
        <end position="181"/>
    </location>
</feature>
<keyword evidence="4" id="KW-1185">Reference proteome</keyword>
<protein>
    <recommendedName>
        <fullName evidence="5">HNH nuclease domain-containing protein</fullName>
    </recommendedName>
</protein>
<dbReference type="Pfam" id="PF13391">
    <property type="entry name" value="HNH_2"/>
    <property type="match status" value="1"/>
</dbReference>
<gene>
    <name evidence="3" type="ORF">GJR99_03440</name>
</gene>